<keyword evidence="2 4" id="KW-0808">Transferase</keyword>
<dbReference type="GO" id="GO:0032259">
    <property type="term" value="P:methylation"/>
    <property type="evidence" value="ECO:0007669"/>
    <property type="project" value="UniProtKB-KW"/>
</dbReference>
<dbReference type="RefSeq" id="WP_236777817.1">
    <property type="nucleotide sequence ID" value="NZ_CP016379.1"/>
</dbReference>
<keyword evidence="1 4" id="KW-0489">Methyltransferase</keyword>
<dbReference type="GO" id="GO:0003676">
    <property type="term" value="F:nucleic acid binding"/>
    <property type="evidence" value="ECO:0007669"/>
    <property type="project" value="InterPro"/>
</dbReference>
<name>A0A3S9T081_9FIRM</name>
<keyword evidence="3 4" id="KW-0949">S-adenosyl-L-methionine</keyword>
<dbReference type="Gene3D" id="3.40.50.150">
    <property type="entry name" value="Vaccinia Virus protein VP39"/>
    <property type="match status" value="1"/>
</dbReference>
<dbReference type="CDD" id="cd02440">
    <property type="entry name" value="AdoMet_MTases"/>
    <property type="match status" value="1"/>
</dbReference>
<sequence>MSKSLNIKEILERTIKHFEKYGIQNPRLDAEVLLADLLGLERIQLYVRFDQPLTKSEIDKYRERVILRSKRVPVQYIVGHQEFMSLDFKVNKNVLIPRPETEHLVQAVIKFLNEAKFKDPLIVDVGTGSGAIAISLAHNLPEARVIGIDIFPQALEVAKENGKRHRVEKRVKFIKGSFLDPIIKANLHPQVIVSNPPYIKRSDLKNLQPEVKFEPRVALDGGEDGLDAYRQIISGAEVLSSGGLLAFEVGIGQSEEVATMMEKSFDKITVLKDLAGIDRVVMGIKK</sequence>
<accession>A0A3S9T081</accession>
<dbReference type="InterPro" id="IPR002052">
    <property type="entry name" value="DNA_methylase_N6_adenine_CS"/>
</dbReference>
<dbReference type="InterPro" id="IPR025714">
    <property type="entry name" value="Methyltranfer_dom"/>
</dbReference>
<dbReference type="HAMAP" id="MF_02126">
    <property type="entry name" value="RF_methyltr_PrmC"/>
    <property type="match status" value="1"/>
</dbReference>
<dbReference type="PROSITE" id="PS00092">
    <property type="entry name" value="N6_MTASE"/>
    <property type="match status" value="1"/>
</dbReference>
<dbReference type="AlphaFoldDB" id="A0A3S9T081"/>
<feature type="binding site" evidence="4">
    <location>
        <begin position="195"/>
        <end position="198"/>
    </location>
    <ligand>
        <name>substrate</name>
    </ligand>
</feature>
<evidence type="ECO:0000259" key="6">
    <source>
        <dbReference type="Pfam" id="PF17827"/>
    </source>
</evidence>
<evidence type="ECO:0000256" key="3">
    <source>
        <dbReference type="ARBA" id="ARBA00022691"/>
    </source>
</evidence>
<dbReference type="NCBIfam" id="TIGR03534">
    <property type="entry name" value="RF_mod_PrmC"/>
    <property type="match status" value="1"/>
</dbReference>
<evidence type="ECO:0000256" key="1">
    <source>
        <dbReference type="ARBA" id="ARBA00022603"/>
    </source>
</evidence>
<protein>
    <recommendedName>
        <fullName evidence="4">Release factor glutamine methyltransferase</fullName>
        <shortName evidence="4">RF MTase</shortName>
        <ecNumber evidence="4">2.1.1.297</ecNumber>
    </recommendedName>
    <alternativeName>
        <fullName evidence="4">N5-glutamine methyltransferase PrmC</fullName>
    </alternativeName>
    <alternativeName>
        <fullName evidence="4">Protein-(glutamine-N5) MTase PrmC</fullName>
    </alternativeName>
    <alternativeName>
        <fullName evidence="4">Protein-glutamine N-methyltransferase PrmC</fullName>
    </alternativeName>
</protein>
<organism evidence="7 8">
    <name type="scientific">Anoxybacter fermentans</name>
    <dbReference type="NCBI Taxonomy" id="1323375"/>
    <lineage>
        <taxon>Bacteria</taxon>
        <taxon>Bacillati</taxon>
        <taxon>Bacillota</taxon>
        <taxon>Clostridia</taxon>
        <taxon>Halanaerobiales</taxon>
        <taxon>Anoxybacter</taxon>
    </lineage>
</organism>
<gene>
    <name evidence="4" type="primary">prmC</name>
    <name evidence="7" type="ORF">BBF96_11785</name>
</gene>
<dbReference type="KEGG" id="aft:BBF96_11785"/>
<dbReference type="EC" id="2.1.1.297" evidence="4"/>
<dbReference type="InterPro" id="IPR040758">
    <property type="entry name" value="PrmC_N"/>
</dbReference>
<feature type="domain" description="Methyltransferase" evidence="5">
    <location>
        <begin position="122"/>
        <end position="182"/>
    </location>
</feature>
<comment type="function">
    <text evidence="4">Methylates the class 1 translation termination release factors RF1/PrfA and RF2/PrfB on the glutamine residue of the universally conserved GGQ motif.</text>
</comment>
<feature type="binding site" evidence="4">
    <location>
        <position position="195"/>
    </location>
    <ligand>
        <name>S-adenosyl-L-methionine</name>
        <dbReference type="ChEBI" id="CHEBI:59789"/>
    </ligand>
</feature>
<dbReference type="Pfam" id="PF17827">
    <property type="entry name" value="PrmC_N"/>
    <property type="match status" value="1"/>
</dbReference>
<comment type="similarity">
    <text evidence="4">Belongs to the protein N5-glutamine methyltransferase family. PrmC subfamily.</text>
</comment>
<dbReference type="InterPro" id="IPR050320">
    <property type="entry name" value="N5-glutamine_MTase"/>
</dbReference>
<dbReference type="NCBIfam" id="TIGR00536">
    <property type="entry name" value="hemK_fam"/>
    <property type="match status" value="1"/>
</dbReference>
<feature type="domain" description="Release factor glutamine methyltransferase N-terminal" evidence="6">
    <location>
        <begin position="9"/>
        <end position="79"/>
    </location>
</feature>
<keyword evidence="8" id="KW-1185">Reference proteome</keyword>
<proteinExistence type="inferred from homology"/>
<dbReference type="SUPFAM" id="SSF53335">
    <property type="entry name" value="S-adenosyl-L-methionine-dependent methyltransferases"/>
    <property type="match status" value="1"/>
</dbReference>
<dbReference type="Pfam" id="PF13847">
    <property type="entry name" value="Methyltransf_31"/>
    <property type="match status" value="1"/>
</dbReference>
<dbReference type="InterPro" id="IPR019874">
    <property type="entry name" value="RF_methyltr_PrmC"/>
</dbReference>
<dbReference type="PANTHER" id="PTHR18895">
    <property type="entry name" value="HEMK METHYLTRANSFERASE"/>
    <property type="match status" value="1"/>
</dbReference>
<dbReference type="Proteomes" id="UP000267250">
    <property type="component" value="Chromosome"/>
</dbReference>
<dbReference type="InterPro" id="IPR004556">
    <property type="entry name" value="HemK-like"/>
</dbReference>
<reference evidence="7 8" key="1">
    <citation type="submission" date="2016-07" db="EMBL/GenBank/DDBJ databases">
        <title>Genome and transcriptome analysis of iron-reducing fermentative bacteria Anoxybacter fermentans.</title>
        <authorList>
            <person name="Zeng X."/>
            <person name="Shao Z."/>
        </authorList>
    </citation>
    <scope>NUCLEOTIDE SEQUENCE [LARGE SCALE GENOMIC DNA]</scope>
    <source>
        <strain evidence="7 8">DY22613</strain>
    </source>
</reference>
<dbReference type="PANTHER" id="PTHR18895:SF74">
    <property type="entry name" value="MTRF1L RELEASE FACTOR GLUTAMINE METHYLTRANSFERASE"/>
    <property type="match status" value="1"/>
</dbReference>
<feature type="binding site" evidence="4">
    <location>
        <position position="149"/>
    </location>
    <ligand>
        <name>S-adenosyl-L-methionine</name>
        <dbReference type="ChEBI" id="CHEBI:59789"/>
    </ligand>
</feature>
<feature type="binding site" evidence="4">
    <location>
        <begin position="126"/>
        <end position="130"/>
    </location>
    <ligand>
        <name>S-adenosyl-L-methionine</name>
        <dbReference type="ChEBI" id="CHEBI:59789"/>
    </ligand>
</feature>
<dbReference type="GO" id="GO:0102559">
    <property type="term" value="F:peptide chain release factor N(5)-glutamine methyltransferase activity"/>
    <property type="evidence" value="ECO:0007669"/>
    <property type="project" value="UniProtKB-EC"/>
</dbReference>
<evidence type="ECO:0000256" key="4">
    <source>
        <dbReference type="HAMAP-Rule" id="MF_02126"/>
    </source>
</evidence>
<evidence type="ECO:0000259" key="5">
    <source>
        <dbReference type="Pfam" id="PF13847"/>
    </source>
</evidence>
<dbReference type="EMBL" id="CP016379">
    <property type="protein sequence ID" value="AZR74013.1"/>
    <property type="molecule type" value="Genomic_DNA"/>
</dbReference>
<comment type="catalytic activity">
    <reaction evidence="4">
        <text>L-glutaminyl-[peptide chain release factor] + S-adenosyl-L-methionine = N(5)-methyl-L-glutaminyl-[peptide chain release factor] + S-adenosyl-L-homocysteine + H(+)</text>
        <dbReference type="Rhea" id="RHEA:42896"/>
        <dbReference type="Rhea" id="RHEA-COMP:10271"/>
        <dbReference type="Rhea" id="RHEA-COMP:10272"/>
        <dbReference type="ChEBI" id="CHEBI:15378"/>
        <dbReference type="ChEBI" id="CHEBI:30011"/>
        <dbReference type="ChEBI" id="CHEBI:57856"/>
        <dbReference type="ChEBI" id="CHEBI:59789"/>
        <dbReference type="ChEBI" id="CHEBI:61891"/>
        <dbReference type="EC" id="2.1.1.297"/>
    </reaction>
</comment>
<evidence type="ECO:0000313" key="8">
    <source>
        <dbReference type="Proteomes" id="UP000267250"/>
    </source>
</evidence>
<evidence type="ECO:0000313" key="7">
    <source>
        <dbReference type="EMBL" id="AZR74013.1"/>
    </source>
</evidence>
<evidence type="ECO:0000256" key="2">
    <source>
        <dbReference type="ARBA" id="ARBA00022679"/>
    </source>
</evidence>
<dbReference type="Gene3D" id="1.10.8.10">
    <property type="entry name" value="DNA helicase RuvA subunit, C-terminal domain"/>
    <property type="match status" value="1"/>
</dbReference>
<dbReference type="InterPro" id="IPR029063">
    <property type="entry name" value="SAM-dependent_MTases_sf"/>
</dbReference>
<feature type="binding site" evidence="4">
    <location>
        <position position="178"/>
    </location>
    <ligand>
        <name>S-adenosyl-L-methionine</name>
        <dbReference type="ChEBI" id="CHEBI:59789"/>
    </ligand>
</feature>